<dbReference type="PANTHER" id="PTHR37306">
    <property type="entry name" value="COLICIN V PRODUCTION PROTEIN"/>
    <property type="match status" value="1"/>
</dbReference>
<reference evidence="7" key="1">
    <citation type="submission" date="2014-10" db="EMBL/GenBank/DDBJ databases">
        <title>Genome sequencing of Vitellibacter sp. D-24.</title>
        <authorList>
            <person name="Thevarajoo S."/>
            <person name="Selvaratnam C."/>
            <person name="Goh K.M."/>
            <person name="Chong C.S."/>
        </authorList>
    </citation>
    <scope>NUCLEOTIDE SEQUENCE [LARGE SCALE GENOMIC DNA]</scope>
    <source>
        <strain evidence="7">D-24</strain>
    </source>
</reference>
<dbReference type="InterPro" id="IPR003825">
    <property type="entry name" value="Colicin-V_CvpA"/>
</dbReference>
<comment type="subcellular location">
    <subcellularLocation>
        <location evidence="1">Membrane</location>
        <topology evidence="1">Multi-pass membrane protein</topology>
    </subcellularLocation>
</comment>
<dbReference type="EMBL" id="JRWG01000002">
    <property type="protein sequence ID" value="KXO00822.1"/>
    <property type="molecule type" value="Genomic_DNA"/>
</dbReference>
<sequence length="184" mass="20755">MNTIDIVLGIIFIIAFFVGFKKGLLRSLASLIGLVVGVYCAMFFSDYVRVYIERWFDWSADLNRIASFLITFFLVMFLFSLLGRLLTKVADFAMLGIFNKLLGGIFNLLKLAFLISVIFMFVNASDNYRILTEEKRESSLLYTPVAAIAPAVLPTIMEEVDNLNIDDPEITPKESPDETGLPEE</sequence>
<evidence type="ECO:0000256" key="1">
    <source>
        <dbReference type="ARBA" id="ARBA00004141"/>
    </source>
</evidence>
<evidence type="ECO:0000256" key="3">
    <source>
        <dbReference type="ARBA" id="ARBA00022989"/>
    </source>
</evidence>
<protein>
    <recommendedName>
        <fullName evidence="8">CvpA family protein</fullName>
    </recommendedName>
</protein>
<organism evidence="6 7">
    <name type="scientific">Aequorivita aquimaris</name>
    <dbReference type="NCBI Taxonomy" id="1548749"/>
    <lineage>
        <taxon>Bacteria</taxon>
        <taxon>Pseudomonadati</taxon>
        <taxon>Bacteroidota</taxon>
        <taxon>Flavobacteriia</taxon>
        <taxon>Flavobacteriales</taxon>
        <taxon>Flavobacteriaceae</taxon>
        <taxon>Aequorivita</taxon>
    </lineage>
</organism>
<feature type="transmembrane region" description="Helical" evidence="5">
    <location>
        <begin position="6"/>
        <end position="21"/>
    </location>
</feature>
<accession>A0A137RKW1</accession>
<evidence type="ECO:0000256" key="5">
    <source>
        <dbReference type="SAM" id="Phobius"/>
    </source>
</evidence>
<dbReference type="GO" id="GO:0009403">
    <property type="term" value="P:toxin biosynthetic process"/>
    <property type="evidence" value="ECO:0007669"/>
    <property type="project" value="InterPro"/>
</dbReference>
<keyword evidence="3 5" id="KW-1133">Transmembrane helix</keyword>
<proteinExistence type="predicted"/>
<feature type="transmembrane region" description="Helical" evidence="5">
    <location>
        <begin position="98"/>
        <end position="122"/>
    </location>
</feature>
<keyword evidence="4 5" id="KW-0472">Membrane</keyword>
<feature type="transmembrane region" description="Helical" evidence="5">
    <location>
        <begin position="28"/>
        <end position="45"/>
    </location>
</feature>
<evidence type="ECO:0000313" key="7">
    <source>
        <dbReference type="Proteomes" id="UP000070138"/>
    </source>
</evidence>
<dbReference type="Pfam" id="PF02674">
    <property type="entry name" value="Colicin_V"/>
    <property type="match status" value="1"/>
</dbReference>
<evidence type="ECO:0008006" key="8">
    <source>
        <dbReference type="Google" id="ProtNLM"/>
    </source>
</evidence>
<dbReference type="PANTHER" id="PTHR37306:SF1">
    <property type="entry name" value="COLICIN V PRODUCTION PROTEIN"/>
    <property type="match status" value="1"/>
</dbReference>
<dbReference type="RefSeq" id="WP_076692415.1">
    <property type="nucleotide sequence ID" value="NZ_JRWG01000002.1"/>
</dbReference>
<gene>
    <name evidence="6" type="ORF">LS48_04765</name>
</gene>
<dbReference type="STRING" id="1548749.LS48_04765"/>
<name>A0A137RKW1_9FLAO</name>
<dbReference type="OrthoDB" id="9799585at2"/>
<keyword evidence="7" id="KW-1185">Reference proteome</keyword>
<evidence type="ECO:0000256" key="2">
    <source>
        <dbReference type="ARBA" id="ARBA00022692"/>
    </source>
</evidence>
<evidence type="ECO:0000256" key="4">
    <source>
        <dbReference type="ARBA" id="ARBA00023136"/>
    </source>
</evidence>
<dbReference type="GO" id="GO:0016020">
    <property type="term" value="C:membrane"/>
    <property type="evidence" value="ECO:0007669"/>
    <property type="project" value="UniProtKB-SubCell"/>
</dbReference>
<dbReference type="Proteomes" id="UP000070138">
    <property type="component" value="Unassembled WGS sequence"/>
</dbReference>
<feature type="transmembrane region" description="Helical" evidence="5">
    <location>
        <begin position="65"/>
        <end position="86"/>
    </location>
</feature>
<reference evidence="6 7" key="2">
    <citation type="journal article" date="2016" name="Int. J. Syst. Evol. Microbiol.">
        <title>Vitellibacter aquimaris sp. nov., a marine bacterium isolated from seawater.</title>
        <authorList>
            <person name="Thevarajoo S."/>
            <person name="Selvaratnam C."/>
            <person name="Goh K.M."/>
            <person name="Hong K.W."/>
            <person name="Chan X.Y."/>
            <person name="Chan K.G."/>
            <person name="Chong C.S."/>
        </authorList>
    </citation>
    <scope>NUCLEOTIDE SEQUENCE [LARGE SCALE GENOMIC DNA]</scope>
    <source>
        <strain evidence="6 7">D-24</strain>
    </source>
</reference>
<keyword evidence="2 5" id="KW-0812">Transmembrane</keyword>
<dbReference type="AlphaFoldDB" id="A0A137RKW1"/>
<comment type="caution">
    <text evidence="6">The sequence shown here is derived from an EMBL/GenBank/DDBJ whole genome shotgun (WGS) entry which is preliminary data.</text>
</comment>
<evidence type="ECO:0000313" key="6">
    <source>
        <dbReference type="EMBL" id="KXO00822.1"/>
    </source>
</evidence>